<dbReference type="GO" id="GO:0004089">
    <property type="term" value="F:carbonate dehydratase activity"/>
    <property type="evidence" value="ECO:0007669"/>
    <property type="project" value="InterPro"/>
</dbReference>
<comment type="caution">
    <text evidence="4">The sequence shown here is derived from an EMBL/GenBank/DDBJ whole genome shotgun (WGS) entry which is preliminary data.</text>
</comment>
<evidence type="ECO:0000259" key="3">
    <source>
        <dbReference type="PROSITE" id="PS51144"/>
    </source>
</evidence>
<feature type="region of interest" description="Disordered" evidence="2">
    <location>
        <begin position="285"/>
        <end position="307"/>
    </location>
</feature>
<reference evidence="4 5" key="1">
    <citation type="submission" date="2023-03" db="EMBL/GenBank/DDBJ databases">
        <title>High-quality genome of Scylla paramamosain provides insights in environmental adaptation.</title>
        <authorList>
            <person name="Zhang L."/>
        </authorList>
    </citation>
    <scope>NUCLEOTIDE SEQUENCE [LARGE SCALE GENOMIC DNA]</scope>
    <source>
        <strain evidence="4">LZ_2023a</strain>
        <tissue evidence="4">Muscle</tissue>
    </source>
</reference>
<dbReference type="PANTHER" id="PTHR18952">
    <property type="entry name" value="CARBONIC ANHYDRASE"/>
    <property type="match status" value="1"/>
</dbReference>
<dbReference type="InterPro" id="IPR036398">
    <property type="entry name" value="CA_dom_sf"/>
</dbReference>
<protein>
    <recommendedName>
        <fullName evidence="3">Alpha-carbonic anhydrase domain-containing protein</fullName>
    </recommendedName>
</protein>
<feature type="compositionally biased region" description="Polar residues" evidence="2">
    <location>
        <begin position="285"/>
        <end position="300"/>
    </location>
</feature>
<dbReference type="SUPFAM" id="SSF51069">
    <property type="entry name" value="Carbonic anhydrase"/>
    <property type="match status" value="1"/>
</dbReference>
<dbReference type="GO" id="GO:0008270">
    <property type="term" value="F:zinc ion binding"/>
    <property type="evidence" value="ECO:0007669"/>
    <property type="project" value="InterPro"/>
</dbReference>
<sequence length="356" mass="39261">MVTKEPSGIEVGSVYGEGTRELLPHQEARRKGGPEFWGVINPAWVMCSEGRRQSPINLDPRTLLHDPNLTPVSLDKTQVQGILVNTGHSLEWRVKPSSGPSVNLSGGPLSYTYTVSHLRLHFGERDLQGSEHTIANHAFPAELQVYGYNAQLYRNFTQAASQVYGVVAIAVLVQLGDRTTPALANMLQGLSSVQFGGSSSPEHDLRVSELLPTTEQYLTYDGSLTVPGCYETVTWILPNKPLYISFGQMRNLRMLKQGSSNFRRNAPIANNFRPLQSAHHRTVRTNIDFSPDPQQTTGSTPDPKPRTVTVTAATTASHSLLTLVYIHPERRVCVCVREPDSLGHCRLCVSPELIPC</sequence>
<feature type="domain" description="Alpha-carbonic anhydrase" evidence="3">
    <location>
        <begin position="24"/>
        <end position="287"/>
    </location>
</feature>
<proteinExistence type="inferred from homology"/>
<evidence type="ECO:0000256" key="1">
    <source>
        <dbReference type="ARBA" id="ARBA00010718"/>
    </source>
</evidence>
<evidence type="ECO:0000256" key="2">
    <source>
        <dbReference type="SAM" id="MobiDB-lite"/>
    </source>
</evidence>
<gene>
    <name evidence="4" type="ORF">O3P69_000039</name>
</gene>
<dbReference type="Proteomes" id="UP001487740">
    <property type="component" value="Unassembled WGS sequence"/>
</dbReference>
<dbReference type="AlphaFoldDB" id="A0AAW0UZ72"/>
<dbReference type="PROSITE" id="PS51144">
    <property type="entry name" value="ALPHA_CA_2"/>
    <property type="match status" value="1"/>
</dbReference>
<organism evidence="4 5">
    <name type="scientific">Scylla paramamosain</name>
    <name type="common">Mud crab</name>
    <dbReference type="NCBI Taxonomy" id="85552"/>
    <lineage>
        <taxon>Eukaryota</taxon>
        <taxon>Metazoa</taxon>
        <taxon>Ecdysozoa</taxon>
        <taxon>Arthropoda</taxon>
        <taxon>Crustacea</taxon>
        <taxon>Multicrustacea</taxon>
        <taxon>Malacostraca</taxon>
        <taxon>Eumalacostraca</taxon>
        <taxon>Eucarida</taxon>
        <taxon>Decapoda</taxon>
        <taxon>Pleocyemata</taxon>
        <taxon>Brachyura</taxon>
        <taxon>Eubrachyura</taxon>
        <taxon>Portunoidea</taxon>
        <taxon>Portunidae</taxon>
        <taxon>Portuninae</taxon>
        <taxon>Scylla</taxon>
    </lineage>
</organism>
<dbReference type="PANTHER" id="PTHR18952:SF208">
    <property type="entry name" value="CARBONIC ANHYDRASE XA-RELATED"/>
    <property type="match status" value="1"/>
</dbReference>
<accession>A0AAW0UZ72</accession>
<dbReference type="GO" id="GO:0006730">
    <property type="term" value="P:one-carbon metabolic process"/>
    <property type="evidence" value="ECO:0007669"/>
    <property type="project" value="TreeGrafter"/>
</dbReference>
<dbReference type="Gene3D" id="3.10.200.10">
    <property type="entry name" value="Alpha carbonic anhydrase"/>
    <property type="match status" value="1"/>
</dbReference>
<evidence type="ECO:0000313" key="5">
    <source>
        <dbReference type="Proteomes" id="UP001487740"/>
    </source>
</evidence>
<name>A0AAW0UZ72_SCYPA</name>
<dbReference type="Pfam" id="PF00194">
    <property type="entry name" value="Carb_anhydrase"/>
    <property type="match status" value="1"/>
</dbReference>
<dbReference type="InterPro" id="IPR023561">
    <property type="entry name" value="Carbonic_anhydrase_a-class"/>
</dbReference>
<dbReference type="EMBL" id="JARAKH010000005">
    <property type="protein sequence ID" value="KAK8403667.1"/>
    <property type="molecule type" value="Genomic_DNA"/>
</dbReference>
<keyword evidence="5" id="KW-1185">Reference proteome</keyword>
<comment type="similarity">
    <text evidence="1">Belongs to the alpha-carbonic anhydrase family.</text>
</comment>
<dbReference type="SMART" id="SM01057">
    <property type="entry name" value="Carb_anhydrase"/>
    <property type="match status" value="1"/>
</dbReference>
<evidence type="ECO:0000313" key="4">
    <source>
        <dbReference type="EMBL" id="KAK8403667.1"/>
    </source>
</evidence>
<dbReference type="InterPro" id="IPR001148">
    <property type="entry name" value="CA_dom"/>
</dbReference>